<reference evidence="1 2" key="1">
    <citation type="journal article" date="2011" name="J. Bacteriol.">
        <title>Genome sequence of strain IMCC3088, a proteorhodopsin-containing marine bacterium belonging to the OM60/NOR5 clade.</title>
        <authorList>
            <person name="Jang Y."/>
            <person name="Oh H.M."/>
            <person name="Kang I."/>
            <person name="Lee K."/>
            <person name="Yang S.J."/>
            <person name="Cho J.C."/>
        </authorList>
    </citation>
    <scope>NUCLEOTIDE SEQUENCE [LARGE SCALE GENOMIC DNA]</scope>
    <source>
        <strain evidence="1 2">IMCC3088</strain>
    </source>
</reference>
<dbReference type="STRING" id="2518989.IMCC3088_537"/>
<dbReference type="PANTHER" id="PTHR10357">
    <property type="entry name" value="ALPHA-AMYLASE FAMILY MEMBER"/>
    <property type="match status" value="1"/>
</dbReference>
<dbReference type="CDD" id="cd11349">
    <property type="entry name" value="AmyAc_3"/>
    <property type="match status" value="1"/>
</dbReference>
<dbReference type="InterPro" id="IPR017853">
    <property type="entry name" value="GH"/>
</dbReference>
<evidence type="ECO:0000313" key="1">
    <source>
        <dbReference type="EMBL" id="EGG30398.1"/>
    </source>
</evidence>
<dbReference type="OrthoDB" id="9805159at2"/>
<dbReference type="GO" id="GO:0009313">
    <property type="term" value="P:oligosaccharide catabolic process"/>
    <property type="evidence" value="ECO:0007669"/>
    <property type="project" value="TreeGrafter"/>
</dbReference>
<dbReference type="Gene3D" id="3.20.20.80">
    <property type="entry name" value="Glycosidases"/>
    <property type="match status" value="2"/>
</dbReference>
<organism evidence="1 2">
    <name type="scientific">Aequoribacter fuscus</name>
    <dbReference type="NCBI Taxonomy" id="2518989"/>
    <lineage>
        <taxon>Bacteria</taxon>
        <taxon>Pseudomonadati</taxon>
        <taxon>Pseudomonadota</taxon>
        <taxon>Gammaproteobacteria</taxon>
        <taxon>Cellvibrionales</taxon>
        <taxon>Halieaceae</taxon>
        <taxon>Aequoribacter</taxon>
    </lineage>
</organism>
<keyword evidence="2" id="KW-1185">Reference proteome</keyword>
<dbReference type="AlphaFoldDB" id="F3KZU4"/>
<dbReference type="GO" id="GO:0004556">
    <property type="term" value="F:alpha-amylase activity"/>
    <property type="evidence" value="ECO:0007669"/>
    <property type="project" value="TreeGrafter"/>
</dbReference>
<dbReference type="EMBL" id="AEIG01000015">
    <property type="protein sequence ID" value="EGG30398.1"/>
    <property type="molecule type" value="Genomic_DNA"/>
</dbReference>
<comment type="caution">
    <text evidence="1">The sequence shown here is derived from an EMBL/GenBank/DDBJ whole genome shotgun (WGS) entry which is preliminary data.</text>
</comment>
<sequence>MKFIKRAFVIIAYVGAATFGPNLLAEQMQSSKEAFAEKPVIYQIFTRLYGNKVDTNVPWGTVEENGVGKFDDINEQALTALKDLGVNYVWYTGVLHHAVVNDYPELGLVSDDADVVKGRAGSPYAIKDYYSVNPDLATDVTRRLEEFDALVQRTHSAGLKVIIDIVPNHVARNYVSLNPPDGTIDFGANDDTSLEYARENNFYYVPGQSFVVPSSPDYAVLGGRAPDAVDGTFDESPAKWTGNGARSPEPNIGDWYETVKINFGVRPDGRFDFDTLPASYNSRTVDEVVAYWNARSVPQSWQQFLAIAEFWLERGVDGFRFDMAQMVPVEFWSYLNSNIKAQYPETLLLAEIYEPHRYRDYLYRGRMDYLYSKMEIYDALRAVMEGKNGVGRIREAYESHSDIDSYMLYFLENHDEQRIASQAFMGSGEAGLPGALTAILLGRGPIMLYFAQELGEASDEDAGFGKASRTTIFDYWGVPTHQRWMNNGLFDGGQSTASELGLRRVYRQAIELLKQHDLSNWDTQFVSALDVDGGDKVLAFKRCGPEQCLLVLANFATTDVDLSLSESIRALISGSSQVLNSTSGQPAPTLEGSMLDLPSQSVSVWLTEH</sequence>
<dbReference type="SUPFAM" id="SSF51445">
    <property type="entry name" value="(Trans)glycosidases"/>
    <property type="match status" value="1"/>
</dbReference>
<gene>
    <name evidence="1" type="ORF">IMCC3088_537</name>
</gene>
<dbReference type="Pfam" id="PF00128">
    <property type="entry name" value="Alpha-amylase"/>
    <property type="match status" value="2"/>
</dbReference>
<dbReference type="InterPro" id="IPR006047">
    <property type="entry name" value="GH13_cat_dom"/>
</dbReference>
<name>F3KZU4_9GAMM</name>
<protein>
    <submittedName>
        <fullName evidence="1">Alpha-amylase</fullName>
    </submittedName>
</protein>
<proteinExistence type="predicted"/>
<dbReference type="PANTHER" id="PTHR10357:SF205">
    <property type="entry name" value="O-GLYCOSYL HYDROLASE FAMILY 13"/>
    <property type="match status" value="1"/>
</dbReference>
<accession>F3KZU4</accession>
<evidence type="ECO:0000313" key="2">
    <source>
        <dbReference type="Proteomes" id="UP000005615"/>
    </source>
</evidence>
<dbReference type="SMART" id="SM00642">
    <property type="entry name" value="Aamy"/>
    <property type="match status" value="1"/>
</dbReference>
<dbReference type="RefSeq" id="WP_009574938.1">
    <property type="nucleotide sequence ID" value="NZ_AEIG01000015.1"/>
</dbReference>
<dbReference type="eggNOG" id="COG0366">
    <property type="taxonomic scope" value="Bacteria"/>
</dbReference>
<dbReference type="Proteomes" id="UP000005615">
    <property type="component" value="Unassembled WGS sequence"/>
</dbReference>